<protein>
    <submittedName>
        <fullName evidence="4">GH92 family glycosyl hydrolase</fullName>
    </submittedName>
</protein>
<name>A0ABV6BBV6_9GAMM</name>
<dbReference type="PANTHER" id="PTHR12143">
    <property type="entry name" value="PEPTIDE N-GLYCANASE PNGASE -RELATED"/>
    <property type="match status" value="1"/>
</dbReference>
<dbReference type="Gene3D" id="3.30.2080.10">
    <property type="entry name" value="GH92 mannosidase domain"/>
    <property type="match status" value="1"/>
</dbReference>
<dbReference type="Pfam" id="PF17678">
    <property type="entry name" value="Glyco_hydro_92N"/>
    <property type="match status" value="1"/>
</dbReference>
<feature type="chain" id="PRO_5045965730" evidence="1">
    <location>
        <begin position="30"/>
        <end position="800"/>
    </location>
</feature>
<dbReference type="Pfam" id="PF07971">
    <property type="entry name" value="Glyco_hydro_92"/>
    <property type="match status" value="1"/>
</dbReference>
<dbReference type="PANTHER" id="PTHR12143:SF39">
    <property type="entry name" value="SECRETED PROTEIN"/>
    <property type="match status" value="1"/>
</dbReference>
<accession>A0ABV6BBV6</accession>
<dbReference type="InterPro" id="IPR041371">
    <property type="entry name" value="GH92_N"/>
</dbReference>
<dbReference type="RefSeq" id="WP_377242489.1">
    <property type="nucleotide sequence ID" value="NZ_JBHLXP010000001.1"/>
</dbReference>
<organism evidence="4 5">
    <name type="scientific">Rheinheimera tilapiae</name>
    <dbReference type="NCBI Taxonomy" id="875043"/>
    <lineage>
        <taxon>Bacteria</taxon>
        <taxon>Pseudomonadati</taxon>
        <taxon>Pseudomonadota</taxon>
        <taxon>Gammaproteobacteria</taxon>
        <taxon>Chromatiales</taxon>
        <taxon>Chromatiaceae</taxon>
        <taxon>Rheinheimera</taxon>
    </lineage>
</organism>
<dbReference type="GO" id="GO:0016787">
    <property type="term" value="F:hydrolase activity"/>
    <property type="evidence" value="ECO:0007669"/>
    <property type="project" value="UniProtKB-KW"/>
</dbReference>
<dbReference type="InterPro" id="IPR008928">
    <property type="entry name" value="6-hairpin_glycosidase_sf"/>
</dbReference>
<evidence type="ECO:0000313" key="5">
    <source>
        <dbReference type="Proteomes" id="UP001589813"/>
    </source>
</evidence>
<feature type="domain" description="Glycosyl hydrolase family 92 N-terminal" evidence="3">
    <location>
        <begin position="56"/>
        <end position="282"/>
    </location>
</feature>
<evidence type="ECO:0000313" key="4">
    <source>
        <dbReference type="EMBL" id="MFC0048365.1"/>
    </source>
</evidence>
<evidence type="ECO:0000259" key="2">
    <source>
        <dbReference type="Pfam" id="PF07971"/>
    </source>
</evidence>
<dbReference type="SUPFAM" id="SSF48208">
    <property type="entry name" value="Six-hairpin glycosidases"/>
    <property type="match status" value="1"/>
</dbReference>
<dbReference type="InterPro" id="IPR012939">
    <property type="entry name" value="Glyco_hydro_92"/>
</dbReference>
<keyword evidence="5" id="KW-1185">Reference proteome</keyword>
<evidence type="ECO:0000256" key="1">
    <source>
        <dbReference type="SAM" id="SignalP"/>
    </source>
</evidence>
<reference evidence="4 5" key="1">
    <citation type="submission" date="2024-09" db="EMBL/GenBank/DDBJ databases">
        <authorList>
            <person name="Sun Q."/>
            <person name="Mori K."/>
        </authorList>
    </citation>
    <scope>NUCLEOTIDE SEQUENCE [LARGE SCALE GENOMIC DNA]</scope>
    <source>
        <strain evidence="4 5">KCTC 23315</strain>
    </source>
</reference>
<dbReference type="InterPro" id="IPR005887">
    <property type="entry name" value="GH92_a_mannosidase_put"/>
</dbReference>
<feature type="domain" description="Glycosyl hydrolase family 92" evidence="2">
    <location>
        <begin position="288"/>
        <end position="790"/>
    </location>
</feature>
<dbReference type="EMBL" id="JBHLXP010000001">
    <property type="protein sequence ID" value="MFC0048365.1"/>
    <property type="molecule type" value="Genomic_DNA"/>
</dbReference>
<proteinExistence type="predicted"/>
<keyword evidence="1" id="KW-0732">Signal</keyword>
<gene>
    <name evidence="4" type="ORF">ACFFJP_08690</name>
</gene>
<dbReference type="Gene3D" id="2.70.98.10">
    <property type="match status" value="1"/>
</dbReference>
<feature type="signal peptide" evidence="1">
    <location>
        <begin position="1"/>
        <end position="29"/>
    </location>
</feature>
<keyword evidence="4" id="KW-0378">Hydrolase</keyword>
<comment type="caution">
    <text evidence="4">The sequence shown here is derived from an EMBL/GenBank/DDBJ whole genome shotgun (WGS) entry which is preliminary data.</text>
</comment>
<evidence type="ECO:0000259" key="3">
    <source>
        <dbReference type="Pfam" id="PF17678"/>
    </source>
</evidence>
<dbReference type="Gene3D" id="1.20.1610.10">
    <property type="entry name" value="alpha-1,2-mannosidases domains"/>
    <property type="match status" value="1"/>
</dbReference>
<dbReference type="Proteomes" id="UP001589813">
    <property type="component" value="Unassembled WGS sequence"/>
</dbReference>
<dbReference type="InterPro" id="IPR014718">
    <property type="entry name" value="GH-type_carb-bd"/>
</dbReference>
<dbReference type="InterPro" id="IPR050883">
    <property type="entry name" value="PNGase"/>
</dbReference>
<sequence>MSVPKFRSTRLVVSRIFCSLLLLQAAASAAQTPTAQTLTAQTDTAQATAAEPAALVYPFLDTANSRWFYFSSAARPFGMVSLFPDTALNGEWGSGYRYDETTVKGFNHIHEWQLAGLSLMPVSDHRPLSAQQADYTSAFSHDNEQVRPGYHQLQLSRYGINVELTATDRVGFSRYQYQPGQPQQLLLQLGGVQGPSRLGHAEVWQIDPHNLAGFITNQGTERRVKPVKVYFHLAFSTPVQQLDAWRADQQFANVNGISGDDAGLRVSFNSSDHSVLVKAGFSYVSADNAKLNLQSELAGWDFAKTSAEAYAQWNQTLARVHIKGGSLSQQRRFYTDLWHALQGRRVVSDVNGQYMDLSGQSAKVRQLPLNAQGQPRFAMHNSDSFWGAQWTIATLWPLVYPQAATALGESLIQYGRDFGLIPRGPSGGQDTLVMPGVPTTPFLVSLAQKGLLHTPASELLPMLQKNHSEAGLMAKAGYEHYSASGGGLGYYLKRGYVPYPLPETESNYGSHRRGGGQTLEYAYQDFALAQLAAKTGDQTVASKFLERSQNWRNLFDAKTGFIRPKEINGNWRTPFDPLEYEAGFIESNAAQATWFVPHDIEGLAAVMGGKTRLLNRLEQAFQQAAKQDFTAGTAHAQEGHPEYRRTPINYGNQPSIQTAFIFAAAGAPEKTQYWSRRISDTVYSHLTPQRGYNGDEDQGLMGSLAVLLKLGLFQLSGGLEADPIYQLGSPLFDEACLQVAAERRFCIKTFNNGPDRPYIRQIKLNGKVLKRTYLLHSEIIAGGVLELQMSATATPQQASQ</sequence>
<dbReference type="Gene3D" id="1.20.1050.60">
    <property type="entry name" value="alpha-1,2-mannosidase"/>
    <property type="match status" value="1"/>
</dbReference>
<dbReference type="NCBIfam" id="TIGR01180">
    <property type="entry name" value="aman2_put"/>
    <property type="match status" value="1"/>
</dbReference>